<keyword evidence="2" id="KW-1185">Reference proteome</keyword>
<dbReference type="RefSeq" id="WP_271217764.1">
    <property type="nucleotide sequence ID" value="NZ_BAAAVD010000004.1"/>
</dbReference>
<reference evidence="1" key="2">
    <citation type="submission" date="2023-01" db="EMBL/GenBank/DDBJ databases">
        <authorList>
            <person name="Sun Q."/>
            <person name="Evtushenko L."/>
        </authorList>
    </citation>
    <scope>NUCLEOTIDE SEQUENCE</scope>
    <source>
        <strain evidence="1">VKM Ac-2007</strain>
    </source>
</reference>
<dbReference type="AlphaFoldDB" id="A0A9W6HZM7"/>
<dbReference type="Proteomes" id="UP001143474">
    <property type="component" value="Unassembled WGS sequence"/>
</dbReference>
<comment type="caution">
    <text evidence="1">The sequence shown here is derived from an EMBL/GenBank/DDBJ whole genome shotgun (WGS) entry which is preliminary data.</text>
</comment>
<proteinExistence type="predicted"/>
<organism evidence="1 2">
    <name type="scientific">Streptosporangium carneum</name>
    <dbReference type="NCBI Taxonomy" id="47481"/>
    <lineage>
        <taxon>Bacteria</taxon>
        <taxon>Bacillati</taxon>
        <taxon>Actinomycetota</taxon>
        <taxon>Actinomycetes</taxon>
        <taxon>Streptosporangiales</taxon>
        <taxon>Streptosporangiaceae</taxon>
        <taxon>Streptosporangium</taxon>
    </lineage>
</organism>
<sequence>MRQVETAYLTAAARTGTPGHRTRPGTASRDRVIALLPYLAWH</sequence>
<dbReference type="EMBL" id="BSEV01000004">
    <property type="protein sequence ID" value="GLK09315.1"/>
    <property type="molecule type" value="Genomic_DNA"/>
</dbReference>
<evidence type="ECO:0000313" key="2">
    <source>
        <dbReference type="Proteomes" id="UP001143474"/>
    </source>
</evidence>
<accession>A0A9W6HZM7</accession>
<evidence type="ECO:0000313" key="1">
    <source>
        <dbReference type="EMBL" id="GLK09315.1"/>
    </source>
</evidence>
<gene>
    <name evidence="1" type="ORF">GCM10017600_27210</name>
</gene>
<reference evidence="1" key="1">
    <citation type="journal article" date="2014" name="Int. J. Syst. Evol. Microbiol.">
        <title>Complete genome sequence of Corynebacterium casei LMG S-19264T (=DSM 44701T), isolated from a smear-ripened cheese.</title>
        <authorList>
            <consortium name="US DOE Joint Genome Institute (JGI-PGF)"/>
            <person name="Walter F."/>
            <person name="Albersmeier A."/>
            <person name="Kalinowski J."/>
            <person name="Ruckert C."/>
        </authorList>
    </citation>
    <scope>NUCLEOTIDE SEQUENCE</scope>
    <source>
        <strain evidence="1">VKM Ac-2007</strain>
    </source>
</reference>
<name>A0A9W6HZM7_9ACTN</name>
<protein>
    <submittedName>
        <fullName evidence="1">Uncharacterized protein</fullName>
    </submittedName>
</protein>